<evidence type="ECO:0000313" key="2">
    <source>
        <dbReference type="Proteomes" id="UP001064048"/>
    </source>
</evidence>
<evidence type="ECO:0000313" key="1">
    <source>
        <dbReference type="EMBL" id="KAI8436325.1"/>
    </source>
</evidence>
<protein>
    <submittedName>
        <fullName evidence="1">Uncharacterized protein</fullName>
    </submittedName>
</protein>
<accession>A0ACC0KJA8</accession>
<gene>
    <name evidence="1" type="ORF">MSG28_004362</name>
</gene>
<keyword evidence="2" id="KW-1185">Reference proteome</keyword>
<dbReference type="EMBL" id="CM046106">
    <property type="protein sequence ID" value="KAI8436325.1"/>
    <property type="molecule type" value="Genomic_DNA"/>
</dbReference>
<comment type="caution">
    <text evidence="1">The sequence shown here is derived from an EMBL/GenBank/DDBJ whole genome shotgun (WGS) entry which is preliminary data.</text>
</comment>
<proteinExistence type="predicted"/>
<dbReference type="Proteomes" id="UP001064048">
    <property type="component" value="Chromosome 6"/>
</dbReference>
<sequence>MRGEVLRGMLHLHVLAQHNLVETAERSEASLLRENLLGKGYPLRDKFAIVHLIIIIKKKERKKAIYNFPFLHASCGVVVDDNCVEPLYKHLVNIQHPSMCFVGVPYYVCAFSMFDLQVRYYVRSMNGTFKLPSREVMTRHWEQEKLDRLARGLRWDSSSASNFTGFLTLHAETQQRKHCCFTAGLESKLVVAIRADLAQGDIMHSHDYRVPDIFTNKRVLVVGAGPSGMDIALEVTTVASRVILSHHLKEQPKTVFLTTWCREARCGAAGGNQAVFLDGSEEEVDVVFLCTG</sequence>
<organism evidence="1 2">
    <name type="scientific">Choristoneura fumiferana</name>
    <name type="common">Spruce budworm moth</name>
    <name type="synonym">Archips fumiferana</name>
    <dbReference type="NCBI Taxonomy" id="7141"/>
    <lineage>
        <taxon>Eukaryota</taxon>
        <taxon>Metazoa</taxon>
        <taxon>Ecdysozoa</taxon>
        <taxon>Arthropoda</taxon>
        <taxon>Hexapoda</taxon>
        <taxon>Insecta</taxon>
        <taxon>Pterygota</taxon>
        <taxon>Neoptera</taxon>
        <taxon>Endopterygota</taxon>
        <taxon>Lepidoptera</taxon>
        <taxon>Glossata</taxon>
        <taxon>Ditrysia</taxon>
        <taxon>Tortricoidea</taxon>
        <taxon>Tortricidae</taxon>
        <taxon>Tortricinae</taxon>
        <taxon>Choristoneura</taxon>
    </lineage>
</organism>
<reference evidence="1 2" key="1">
    <citation type="journal article" date="2022" name="Genome Biol. Evol.">
        <title>The Spruce Budworm Genome: Reconstructing the Evolutionary History of Antifreeze Proteins.</title>
        <authorList>
            <person name="Beliveau C."/>
            <person name="Gagne P."/>
            <person name="Picq S."/>
            <person name="Vernygora O."/>
            <person name="Keeling C.I."/>
            <person name="Pinkney K."/>
            <person name="Doucet D."/>
            <person name="Wen F."/>
            <person name="Johnston J.S."/>
            <person name="Maaroufi H."/>
            <person name="Boyle B."/>
            <person name="Laroche J."/>
            <person name="Dewar K."/>
            <person name="Juretic N."/>
            <person name="Blackburn G."/>
            <person name="Nisole A."/>
            <person name="Brunet B."/>
            <person name="Brandao M."/>
            <person name="Lumley L."/>
            <person name="Duan J."/>
            <person name="Quan G."/>
            <person name="Lucarotti C.J."/>
            <person name="Roe A.D."/>
            <person name="Sperling F.A.H."/>
            <person name="Levesque R.C."/>
            <person name="Cusson M."/>
        </authorList>
    </citation>
    <scope>NUCLEOTIDE SEQUENCE [LARGE SCALE GENOMIC DNA]</scope>
    <source>
        <strain evidence="1">Glfc:IPQL:Cfum</strain>
    </source>
</reference>
<name>A0ACC0KJA8_CHOFU</name>